<evidence type="ECO:0000256" key="7">
    <source>
        <dbReference type="HAMAP-Rule" id="MF_00523"/>
    </source>
</evidence>
<keyword evidence="4 7" id="KW-0677">Repeat</keyword>
<dbReference type="AlphaFoldDB" id="A0A7W4Z4C9"/>
<evidence type="ECO:0000259" key="8">
    <source>
        <dbReference type="Pfam" id="PF04613"/>
    </source>
</evidence>
<dbReference type="GO" id="GO:0016020">
    <property type="term" value="C:membrane"/>
    <property type="evidence" value="ECO:0007669"/>
    <property type="project" value="GOC"/>
</dbReference>
<organism evidence="9 10">
    <name type="scientific">Litorivivens lipolytica</name>
    <dbReference type="NCBI Taxonomy" id="1524264"/>
    <lineage>
        <taxon>Bacteria</taxon>
        <taxon>Pseudomonadati</taxon>
        <taxon>Pseudomonadota</taxon>
        <taxon>Gammaproteobacteria</taxon>
        <taxon>Litorivivens</taxon>
    </lineage>
</organism>
<feature type="active site" description="Proton acceptor" evidence="7">
    <location>
        <position position="241"/>
    </location>
</feature>
<comment type="caution">
    <text evidence="9">The sequence shown here is derived from an EMBL/GenBank/DDBJ whole genome shotgun (WGS) entry which is preliminary data.</text>
</comment>
<dbReference type="CDD" id="cd03352">
    <property type="entry name" value="LbH_LpxD"/>
    <property type="match status" value="1"/>
</dbReference>
<reference evidence="9 10" key="1">
    <citation type="submission" date="2020-08" db="EMBL/GenBank/DDBJ databases">
        <title>Genomic Encyclopedia of Type Strains, Phase III (KMG-III): the genomes of soil and plant-associated and newly described type strains.</title>
        <authorList>
            <person name="Whitman W."/>
        </authorList>
    </citation>
    <scope>NUCLEOTIDE SEQUENCE [LARGE SCALE GENOMIC DNA]</scope>
    <source>
        <strain evidence="9 10">CECT 8654</strain>
    </source>
</reference>
<dbReference type="InterPro" id="IPR007691">
    <property type="entry name" value="LpxD"/>
</dbReference>
<evidence type="ECO:0000256" key="3">
    <source>
        <dbReference type="ARBA" id="ARBA00022679"/>
    </source>
</evidence>
<dbReference type="InterPro" id="IPR020573">
    <property type="entry name" value="UDP_GlcNAc_AcTrfase_non-rep"/>
</dbReference>
<keyword evidence="1 7" id="KW-0444">Lipid biosynthesis</keyword>
<dbReference type="PANTHER" id="PTHR43378:SF2">
    <property type="entry name" value="UDP-3-O-ACYLGLUCOSAMINE N-ACYLTRANSFERASE 1, MITOCHONDRIAL-RELATED"/>
    <property type="match status" value="1"/>
</dbReference>
<keyword evidence="10" id="KW-1185">Reference proteome</keyword>
<dbReference type="SUPFAM" id="SSF51161">
    <property type="entry name" value="Trimeric LpxA-like enzymes"/>
    <property type="match status" value="1"/>
</dbReference>
<evidence type="ECO:0000256" key="1">
    <source>
        <dbReference type="ARBA" id="ARBA00022516"/>
    </source>
</evidence>
<feature type="domain" description="UDP-3-O-[3-hydroxymyristoyl] glucosamine N-acyltransferase non-repeat region" evidence="8">
    <location>
        <begin position="25"/>
        <end position="92"/>
    </location>
</feature>
<name>A0A7W4Z4C9_9GAMM</name>
<evidence type="ECO:0000256" key="4">
    <source>
        <dbReference type="ARBA" id="ARBA00022737"/>
    </source>
</evidence>
<evidence type="ECO:0000256" key="5">
    <source>
        <dbReference type="ARBA" id="ARBA00023098"/>
    </source>
</evidence>
<dbReference type="Gene3D" id="1.20.5.170">
    <property type="match status" value="1"/>
</dbReference>
<evidence type="ECO:0000313" key="10">
    <source>
        <dbReference type="Proteomes" id="UP000537130"/>
    </source>
</evidence>
<gene>
    <name evidence="7" type="primary">lpxD</name>
    <name evidence="9" type="ORF">FHR99_000168</name>
</gene>
<keyword evidence="6 7" id="KW-0012">Acyltransferase</keyword>
<dbReference type="UniPathway" id="UPA00973"/>
<comment type="catalytic activity">
    <reaction evidence="7">
        <text>a UDP-3-O-[(3R)-3-hydroxyacyl]-alpha-D-glucosamine + a (3R)-hydroxyacyl-[ACP] = a UDP-2-N,3-O-bis[(3R)-3-hydroxyacyl]-alpha-D-glucosamine + holo-[ACP] + H(+)</text>
        <dbReference type="Rhea" id="RHEA:53836"/>
        <dbReference type="Rhea" id="RHEA-COMP:9685"/>
        <dbReference type="Rhea" id="RHEA-COMP:9945"/>
        <dbReference type="ChEBI" id="CHEBI:15378"/>
        <dbReference type="ChEBI" id="CHEBI:64479"/>
        <dbReference type="ChEBI" id="CHEBI:78827"/>
        <dbReference type="ChEBI" id="CHEBI:137740"/>
        <dbReference type="ChEBI" id="CHEBI:137748"/>
        <dbReference type="EC" id="2.3.1.191"/>
    </reaction>
</comment>
<dbReference type="HAMAP" id="MF_00523">
    <property type="entry name" value="LpxD"/>
    <property type="match status" value="1"/>
</dbReference>
<comment type="function">
    <text evidence="7">Catalyzes the N-acylation of UDP-3-O-acylglucosamine using 3-hydroxyacyl-ACP as the acyl donor. Is involved in the biosynthesis of lipid A, a phosphorylated glycolipid that anchors the lipopolysaccharide to the outer membrane of the cell.</text>
</comment>
<dbReference type="Gene3D" id="2.160.10.10">
    <property type="entry name" value="Hexapeptide repeat proteins"/>
    <property type="match status" value="1"/>
</dbReference>
<dbReference type="GO" id="GO:0103118">
    <property type="term" value="F:UDP-3-O-[(3R)-3-hydroxyacyl]-glucosamine N-acyltransferase activity"/>
    <property type="evidence" value="ECO:0007669"/>
    <property type="project" value="UniProtKB-EC"/>
</dbReference>
<dbReference type="GO" id="GO:0016410">
    <property type="term" value="F:N-acyltransferase activity"/>
    <property type="evidence" value="ECO:0007669"/>
    <property type="project" value="InterPro"/>
</dbReference>
<comment type="subunit">
    <text evidence="7">Homotrimer.</text>
</comment>
<evidence type="ECO:0000256" key="2">
    <source>
        <dbReference type="ARBA" id="ARBA00022556"/>
    </source>
</evidence>
<keyword evidence="5 7" id="KW-0443">Lipid metabolism</keyword>
<dbReference type="InterPro" id="IPR011004">
    <property type="entry name" value="Trimer_LpxA-like_sf"/>
</dbReference>
<protein>
    <recommendedName>
        <fullName evidence="7">UDP-3-O-acylglucosamine N-acyltransferase</fullName>
        <ecNumber evidence="7">2.3.1.191</ecNumber>
    </recommendedName>
</protein>
<accession>A0A7W4Z4C9</accession>
<dbReference type="Pfam" id="PF04613">
    <property type="entry name" value="LpxD"/>
    <property type="match status" value="1"/>
</dbReference>
<keyword evidence="2 7" id="KW-0441">Lipid A biosynthesis</keyword>
<dbReference type="EC" id="2.3.1.191" evidence="7"/>
<dbReference type="NCBIfam" id="NF002060">
    <property type="entry name" value="PRK00892.1"/>
    <property type="match status" value="1"/>
</dbReference>
<dbReference type="InterPro" id="IPR001451">
    <property type="entry name" value="Hexapep"/>
</dbReference>
<comment type="similarity">
    <text evidence="7">Belongs to the transferase hexapeptide repeat family. LpxD subfamily.</text>
</comment>
<dbReference type="RefSeq" id="WP_183408645.1">
    <property type="nucleotide sequence ID" value="NZ_JACHWY010000001.1"/>
</dbReference>
<dbReference type="Proteomes" id="UP000537130">
    <property type="component" value="Unassembled WGS sequence"/>
</dbReference>
<keyword evidence="3 7" id="KW-0808">Transferase</keyword>
<dbReference type="EMBL" id="JACHWY010000001">
    <property type="protein sequence ID" value="MBB3045932.1"/>
    <property type="molecule type" value="Genomic_DNA"/>
</dbReference>
<dbReference type="GO" id="GO:0009245">
    <property type="term" value="P:lipid A biosynthetic process"/>
    <property type="evidence" value="ECO:0007669"/>
    <property type="project" value="UniProtKB-UniRule"/>
</dbReference>
<evidence type="ECO:0000313" key="9">
    <source>
        <dbReference type="EMBL" id="MBB3045932.1"/>
    </source>
</evidence>
<sequence length="346" mass="36076">MTPSSTFTLGELAEQLQLECVGDANLEIRGLATLASAGEGELTFLANPKYRRQLADTRASAVILHRDLASETDLPALISDNPYLAFARASALFDDTPYLEGVHPSAVVASTAQLGEGVSIGANAVVGEHCVIGEGTTLHPGAVLSDHVTLGPRCVIFPNVSIYHRVTIGSDARIHSGAVIGADGFGFAPNQGAWTKIFQLGGVRIGDRVEVGAGTTIDRGALDDTVIGNDVIFDSQVLIAHNVVIGDGCAFAGRAAVAGSTTIGKHCTVGGGAGIIGHLTVADRVHVTACTLVTKSINEPGVSYSSGTPMMPTSDWRRSAVRFAQLDTMNKRIAELEKQFKETSGK</sequence>
<dbReference type="Pfam" id="PF00132">
    <property type="entry name" value="Hexapep"/>
    <property type="match status" value="2"/>
</dbReference>
<comment type="pathway">
    <text evidence="7">Bacterial outer membrane biogenesis; LPS lipid A biosynthesis.</text>
</comment>
<evidence type="ECO:0000256" key="6">
    <source>
        <dbReference type="ARBA" id="ARBA00023315"/>
    </source>
</evidence>
<proteinExistence type="inferred from homology"/>
<dbReference type="PANTHER" id="PTHR43378">
    <property type="entry name" value="UDP-3-O-ACYLGLUCOSAMINE N-ACYLTRANSFERASE"/>
    <property type="match status" value="1"/>
</dbReference>
<dbReference type="NCBIfam" id="TIGR01853">
    <property type="entry name" value="lipid_A_lpxD"/>
    <property type="match status" value="1"/>
</dbReference>
<dbReference type="Gene3D" id="3.40.1390.10">
    <property type="entry name" value="MurE/MurF, N-terminal domain"/>
    <property type="match status" value="1"/>
</dbReference>